<proteinExistence type="predicted"/>
<protein>
    <submittedName>
        <fullName evidence="1">Uncharacterized protein</fullName>
    </submittedName>
</protein>
<dbReference type="Proteomes" id="UP000688137">
    <property type="component" value="Unassembled WGS sequence"/>
</dbReference>
<dbReference type="AlphaFoldDB" id="A0A8S1LU64"/>
<organism evidence="1 2">
    <name type="scientific">Paramecium primaurelia</name>
    <dbReference type="NCBI Taxonomy" id="5886"/>
    <lineage>
        <taxon>Eukaryota</taxon>
        <taxon>Sar</taxon>
        <taxon>Alveolata</taxon>
        <taxon>Ciliophora</taxon>
        <taxon>Intramacronucleata</taxon>
        <taxon>Oligohymenophorea</taxon>
        <taxon>Peniculida</taxon>
        <taxon>Parameciidae</taxon>
        <taxon>Paramecium</taxon>
    </lineage>
</organism>
<name>A0A8S1LU64_PARPR</name>
<evidence type="ECO:0000313" key="1">
    <source>
        <dbReference type="EMBL" id="CAD8066094.1"/>
    </source>
</evidence>
<reference evidence="1" key="1">
    <citation type="submission" date="2021-01" db="EMBL/GenBank/DDBJ databases">
        <authorList>
            <consortium name="Genoscope - CEA"/>
            <person name="William W."/>
        </authorList>
    </citation>
    <scope>NUCLEOTIDE SEQUENCE</scope>
</reference>
<sequence length="43" mass="5144">MEEQKEPDLLVIQENLQKIRKQLESVYRNIAKSFQDRIAIINT</sequence>
<evidence type="ECO:0000313" key="2">
    <source>
        <dbReference type="Proteomes" id="UP000688137"/>
    </source>
</evidence>
<dbReference type="EMBL" id="CAJJDM010000037">
    <property type="protein sequence ID" value="CAD8066094.1"/>
    <property type="molecule type" value="Genomic_DNA"/>
</dbReference>
<comment type="caution">
    <text evidence="1">The sequence shown here is derived from an EMBL/GenBank/DDBJ whole genome shotgun (WGS) entry which is preliminary data.</text>
</comment>
<accession>A0A8S1LU64</accession>
<gene>
    <name evidence="1" type="ORF">PPRIM_AZ9-3.1.T0380266</name>
</gene>
<keyword evidence="2" id="KW-1185">Reference proteome</keyword>